<name>A0ABX4MUN2_9RHOB</name>
<gene>
    <name evidence="1" type="ORF">CVM39_02750</name>
</gene>
<dbReference type="Proteomes" id="UP000231702">
    <property type="component" value="Unassembled WGS sequence"/>
</dbReference>
<accession>A0ABX4MUN2</accession>
<reference evidence="1 2" key="1">
    <citation type="journal article" date="2018" name="Int. J. Syst. Evol. Microbiol.">
        <title>Pseudooceanicola lipolyticus sp. nov., a marine alphaproteobacterium, reclassification of Oceanicola flagellatus as Pseudooceanicola flagellatus comb. nov. and emended description of the genus Pseudooceanicola.</title>
        <authorList>
            <person name="Huang M.-M."/>
            <person name="Guo L.-L."/>
            <person name="Wu Y.-H."/>
            <person name="Lai Q.-L."/>
            <person name="Shao Z.-Z."/>
            <person name="Wang C.-S."/>
            <person name="Wu M."/>
            <person name="Xu X.-W."/>
        </authorList>
    </citation>
    <scope>NUCLEOTIDE SEQUENCE [LARGE SCALE GENOMIC DNA]</scope>
    <source>
        <strain evidence="1 2">Ar-45</strain>
    </source>
</reference>
<proteinExistence type="predicted"/>
<organism evidence="1 2">
    <name type="scientific">Pseudooceanicola antarcticus</name>
    <dbReference type="NCBI Taxonomy" id="1247613"/>
    <lineage>
        <taxon>Bacteria</taxon>
        <taxon>Pseudomonadati</taxon>
        <taxon>Pseudomonadota</taxon>
        <taxon>Alphaproteobacteria</taxon>
        <taxon>Rhodobacterales</taxon>
        <taxon>Paracoccaceae</taxon>
        <taxon>Pseudooceanicola</taxon>
    </lineage>
</organism>
<sequence length="77" mass="8195">MRPEWHPPFAVEGLHALDRDGGSLLFATCSITRLKVLRGEEPTATGGRAPLTFGQLPGSLACQLCIPAGVALRQVKL</sequence>
<evidence type="ECO:0000313" key="1">
    <source>
        <dbReference type="EMBL" id="PJE32029.1"/>
    </source>
</evidence>
<dbReference type="EMBL" id="PGTD01000007">
    <property type="protein sequence ID" value="PJE32029.1"/>
    <property type="molecule type" value="Genomic_DNA"/>
</dbReference>
<protein>
    <recommendedName>
        <fullName evidence="3">SMP-30/Gluconolaconase/LRE-like region-containing protein</fullName>
    </recommendedName>
</protein>
<evidence type="ECO:0008006" key="3">
    <source>
        <dbReference type="Google" id="ProtNLM"/>
    </source>
</evidence>
<keyword evidence="2" id="KW-1185">Reference proteome</keyword>
<evidence type="ECO:0000313" key="2">
    <source>
        <dbReference type="Proteomes" id="UP000231702"/>
    </source>
</evidence>
<comment type="caution">
    <text evidence="1">The sequence shown here is derived from an EMBL/GenBank/DDBJ whole genome shotgun (WGS) entry which is preliminary data.</text>
</comment>